<keyword evidence="5 6" id="KW-0472">Membrane</keyword>
<keyword evidence="3 6" id="KW-0812">Transmembrane</keyword>
<evidence type="ECO:0000313" key="8">
    <source>
        <dbReference type="Proteomes" id="UP000799640"/>
    </source>
</evidence>
<comment type="function">
    <text evidence="6">Subunit of the oligosaccharyl transferase (OST) complex that catalyzes the initial transfer of a defined glycan (Glc(3)Man(9)GlcNAc(2) in eukaryotes) from the lipid carrier dolichol-pyrophosphate to an asparagine residue within an Asn-X-Ser/Thr consensus motif in nascent polypeptide chains, the first step in protein N-glycosylation. N-glycosylation occurs cotranslationally and the complex associates with the Sec61 complex at the channel-forming translocon complex that mediates protein translocation across the endoplasmic reticulum (ER). All subunits are required for a maximal enzyme activity.</text>
</comment>
<comment type="subcellular location">
    <subcellularLocation>
        <location evidence="1 6">Membrane</location>
        <topology evidence="1 6">Multi-pass membrane protein</topology>
    </subcellularLocation>
</comment>
<comment type="caution">
    <text evidence="6">Lacks conserved residue(s) required for the propagation of feature annotation.</text>
</comment>
<evidence type="ECO:0000256" key="5">
    <source>
        <dbReference type="ARBA" id="ARBA00023136"/>
    </source>
</evidence>
<keyword evidence="4 6" id="KW-1133">Transmembrane helix</keyword>
<feature type="transmembrane region" description="Helical" evidence="6">
    <location>
        <begin position="27"/>
        <end position="46"/>
    </location>
</feature>
<name>A0A6G1I0R5_9PEZI</name>
<dbReference type="GO" id="GO:0006487">
    <property type="term" value="P:protein N-linked glycosylation"/>
    <property type="evidence" value="ECO:0007669"/>
    <property type="project" value="UniProtKB-UniRule"/>
</dbReference>
<keyword evidence="8" id="KW-1185">Reference proteome</keyword>
<evidence type="ECO:0000313" key="7">
    <source>
        <dbReference type="EMBL" id="KAF2401903.1"/>
    </source>
</evidence>
<dbReference type="AlphaFoldDB" id="A0A6G1I0R5"/>
<reference evidence="7" key="1">
    <citation type="journal article" date="2020" name="Stud. Mycol.">
        <title>101 Dothideomycetes genomes: a test case for predicting lifestyles and emergence of pathogens.</title>
        <authorList>
            <person name="Haridas S."/>
            <person name="Albert R."/>
            <person name="Binder M."/>
            <person name="Bloem J."/>
            <person name="Labutti K."/>
            <person name="Salamov A."/>
            <person name="Andreopoulos B."/>
            <person name="Baker S."/>
            <person name="Barry K."/>
            <person name="Bills G."/>
            <person name="Bluhm B."/>
            <person name="Cannon C."/>
            <person name="Castanera R."/>
            <person name="Culley D."/>
            <person name="Daum C."/>
            <person name="Ezra D."/>
            <person name="Gonzalez J."/>
            <person name="Henrissat B."/>
            <person name="Kuo A."/>
            <person name="Liang C."/>
            <person name="Lipzen A."/>
            <person name="Lutzoni F."/>
            <person name="Magnuson J."/>
            <person name="Mondo S."/>
            <person name="Nolan M."/>
            <person name="Ohm R."/>
            <person name="Pangilinan J."/>
            <person name="Park H.-J."/>
            <person name="Ramirez L."/>
            <person name="Alfaro M."/>
            <person name="Sun H."/>
            <person name="Tritt A."/>
            <person name="Yoshinaga Y."/>
            <person name="Zwiers L.-H."/>
            <person name="Turgeon B."/>
            <person name="Goodwin S."/>
            <person name="Spatafora J."/>
            <person name="Crous P."/>
            <person name="Grigoriev I."/>
        </authorList>
    </citation>
    <scope>NUCLEOTIDE SEQUENCE</scope>
    <source>
        <strain evidence="7">CBS 262.69</strain>
    </source>
</reference>
<dbReference type="OrthoDB" id="5371169at2759"/>
<protein>
    <recommendedName>
        <fullName evidence="6">Dolichyl-diphosphooligosaccharide-protein glycosyltransferase subunit OST5</fullName>
    </recommendedName>
</protein>
<dbReference type="InterPro" id="IPR007915">
    <property type="entry name" value="TMEM258/Ost5"/>
</dbReference>
<evidence type="ECO:0000256" key="3">
    <source>
        <dbReference type="ARBA" id="ARBA00022692"/>
    </source>
</evidence>
<organism evidence="7 8">
    <name type="scientific">Trichodelitschia bisporula</name>
    <dbReference type="NCBI Taxonomy" id="703511"/>
    <lineage>
        <taxon>Eukaryota</taxon>
        <taxon>Fungi</taxon>
        <taxon>Dikarya</taxon>
        <taxon>Ascomycota</taxon>
        <taxon>Pezizomycotina</taxon>
        <taxon>Dothideomycetes</taxon>
        <taxon>Dothideomycetes incertae sedis</taxon>
        <taxon>Phaeotrichales</taxon>
        <taxon>Phaeotrichaceae</taxon>
        <taxon>Trichodelitschia</taxon>
    </lineage>
</organism>
<evidence type="ECO:0000256" key="2">
    <source>
        <dbReference type="ARBA" id="ARBA00009825"/>
    </source>
</evidence>
<evidence type="ECO:0000256" key="4">
    <source>
        <dbReference type="ARBA" id="ARBA00022989"/>
    </source>
</evidence>
<dbReference type="Proteomes" id="UP000799640">
    <property type="component" value="Unassembled WGS sequence"/>
</dbReference>
<evidence type="ECO:0000256" key="6">
    <source>
        <dbReference type="RuleBase" id="RU367008"/>
    </source>
</evidence>
<dbReference type="GO" id="GO:0008250">
    <property type="term" value="C:oligosaccharyltransferase complex"/>
    <property type="evidence" value="ECO:0007669"/>
    <property type="project" value="UniProtKB-UniRule"/>
</dbReference>
<comment type="similarity">
    <text evidence="2 6">Belongs to the OST5 family.</text>
</comment>
<gene>
    <name evidence="7" type="ORF">EJ06DRAFT_555524</name>
</gene>
<evidence type="ECO:0000256" key="1">
    <source>
        <dbReference type="ARBA" id="ARBA00004141"/>
    </source>
</evidence>
<dbReference type="Pfam" id="PF05251">
    <property type="entry name" value="Ost5"/>
    <property type="match status" value="1"/>
</dbReference>
<proteinExistence type="inferred from homology"/>
<sequence length="65" mass="6893">MSSFIPLARVAVGDQPYEPFVSKNNQFIVAFVLLLISLTLSGVFALNRSLISLPVVGVPASLAFG</sequence>
<dbReference type="EMBL" id="ML996692">
    <property type="protein sequence ID" value="KAF2401903.1"/>
    <property type="molecule type" value="Genomic_DNA"/>
</dbReference>
<accession>A0A6G1I0R5</accession>
<comment type="subunit">
    <text evidence="6">Component of the oligosaccharyltransferase (OST) complex.</text>
</comment>